<evidence type="ECO:0000313" key="1">
    <source>
        <dbReference type="EMBL" id="MBW4866521.1"/>
    </source>
</evidence>
<sequence>MKKLSYLLGIVLFLLFTAGMVVLGFYLPQGEPPYSYLEAQKEEVSVDSFETRGIRKVDGFWIKSMPDANINIIIRTTNDPRKCCVTYPKDLIRMVRTDSVLLCYPTEKGRKIDVWKKNRLIHKYSDFDVRVLSEYNLEQDDGDGSLKRSYENSNQDIFIYLTVPTYFWAIRCDSPGCNFLFVDAKLPSLYYTNQENGSFTFLGKTTIDDFCCAWIFDRLDLRKAHIKNMKIQLGYSMNYGDGDCKVGHLLVTDEGNLTPFFPKSYGSIEVREKKYGDITYGTDSIPMATLMKNNKK</sequence>
<comment type="caution">
    <text evidence="1">The sequence shown here is derived from an EMBL/GenBank/DDBJ whole genome shotgun (WGS) entry which is preliminary data.</text>
</comment>
<protein>
    <submittedName>
        <fullName evidence="1">Uncharacterized protein</fullName>
    </submittedName>
</protein>
<dbReference type="Proteomes" id="UP001196873">
    <property type="component" value="Unassembled WGS sequence"/>
</dbReference>
<name>A0AAW4NTH8_9BACT</name>
<organism evidence="1 2">
    <name type="scientific">Segatella salivae</name>
    <dbReference type="NCBI Taxonomy" id="228604"/>
    <lineage>
        <taxon>Bacteria</taxon>
        <taxon>Pseudomonadati</taxon>
        <taxon>Bacteroidota</taxon>
        <taxon>Bacteroidia</taxon>
        <taxon>Bacteroidales</taxon>
        <taxon>Prevotellaceae</taxon>
        <taxon>Segatella</taxon>
    </lineage>
</organism>
<evidence type="ECO:0000313" key="2">
    <source>
        <dbReference type="Proteomes" id="UP001196873"/>
    </source>
</evidence>
<gene>
    <name evidence="1" type="ORF">KZY68_11040</name>
</gene>
<accession>A0AAW4NTH8</accession>
<dbReference type="RefSeq" id="WP_219428074.1">
    <property type="nucleotide sequence ID" value="NZ_JAHXRD010000017.1"/>
</dbReference>
<reference evidence="1" key="1">
    <citation type="submission" date="2021-07" db="EMBL/GenBank/DDBJ databases">
        <title>Genomic diversity and antimicrobial resistance of Prevotella spp. isolated from chronic lung disease airways.</title>
        <authorList>
            <person name="Webb K.A."/>
            <person name="Olagoke O.S."/>
            <person name="Baird T."/>
            <person name="Neill J."/>
            <person name="Pham A."/>
            <person name="Wells T.J."/>
            <person name="Ramsay K.A."/>
            <person name="Bell S.C."/>
            <person name="Sarovich D.S."/>
            <person name="Price E.P."/>
        </authorList>
    </citation>
    <scope>NUCLEOTIDE SEQUENCE</scope>
    <source>
        <strain evidence="1">SCHI0047.S.3</strain>
    </source>
</reference>
<dbReference type="AlphaFoldDB" id="A0AAW4NTH8"/>
<dbReference type="EMBL" id="JAHXRF010000018">
    <property type="protein sequence ID" value="MBW4866521.1"/>
    <property type="molecule type" value="Genomic_DNA"/>
</dbReference>
<proteinExistence type="predicted"/>